<comment type="caution">
    <text evidence="4">The sequence shown here is derived from an EMBL/GenBank/DDBJ whole genome shotgun (WGS) entry which is preliminary data.</text>
</comment>
<dbReference type="InterPro" id="IPR001173">
    <property type="entry name" value="Glyco_trans_2-like"/>
</dbReference>
<evidence type="ECO:0000259" key="2">
    <source>
        <dbReference type="Pfam" id="PF00535"/>
    </source>
</evidence>
<dbReference type="GO" id="GO:0016740">
    <property type="term" value="F:transferase activity"/>
    <property type="evidence" value="ECO:0007669"/>
    <property type="project" value="UniProtKB-KW"/>
</dbReference>
<feature type="compositionally biased region" description="Acidic residues" evidence="1">
    <location>
        <begin position="919"/>
        <end position="933"/>
    </location>
</feature>
<dbReference type="InterPro" id="IPR029044">
    <property type="entry name" value="Nucleotide-diphossugar_trans"/>
</dbReference>
<reference evidence="4 5" key="1">
    <citation type="submission" date="2020-02" db="EMBL/GenBank/DDBJ databases">
        <authorList>
            <person name="Sun Q."/>
        </authorList>
    </citation>
    <scope>NUCLEOTIDE SEQUENCE [LARGE SCALE GENOMIC DNA]</scope>
    <source>
        <strain evidence="4 5">YIM 13062</strain>
    </source>
</reference>
<accession>A0A846TSH4</accession>
<dbReference type="InterPro" id="IPR050834">
    <property type="entry name" value="Glycosyltransf_2"/>
</dbReference>
<keyword evidence="5" id="KW-1185">Reference proteome</keyword>
<organism evidence="4 5">
    <name type="scientific">Kocuria subflava</name>
    <dbReference type="NCBI Taxonomy" id="1736139"/>
    <lineage>
        <taxon>Bacteria</taxon>
        <taxon>Bacillati</taxon>
        <taxon>Actinomycetota</taxon>
        <taxon>Actinomycetes</taxon>
        <taxon>Micrococcales</taxon>
        <taxon>Micrococcaceae</taxon>
        <taxon>Kocuria</taxon>
    </lineage>
</organism>
<dbReference type="RefSeq" id="WP_119932779.1">
    <property type="nucleotide sequence ID" value="NZ_JAAVUN010000012.1"/>
</dbReference>
<dbReference type="InterPro" id="IPR055259">
    <property type="entry name" value="YkvP/CgeB_Glyco_trans-like"/>
</dbReference>
<dbReference type="CDD" id="cd00761">
    <property type="entry name" value="Glyco_tranf_GTA_type"/>
    <property type="match status" value="1"/>
</dbReference>
<dbReference type="AlphaFoldDB" id="A0A846TSH4"/>
<gene>
    <name evidence="4" type="ORF">GTW58_07430</name>
</gene>
<name>A0A846TSH4_9MICC</name>
<dbReference type="EMBL" id="JAAVUN010000012">
    <property type="protein sequence ID" value="NKE09769.1"/>
    <property type="molecule type" value="Genomic_DNA"/>
</dbReference>
<feature type="domain" description="Glycosyltransferase 2-like" evidence="2">
    <location>
        <begin position="591"/>
        <end position="713"/>
    </location>
</feature>
<keyword evidence="4" id="KW-0808">Transferase</keyword>
<dbReference type="PANTHER" id="PTHR43685">
    <property type="entry name" value="GLYCOSYLTRANSFERASE"/>
    <property type="match status" value="1"/>
</dbReference>
<evidence type="ECO:0000313" key="4">
    <source>
        <dbReference type="EMBL" id="NKE09769.1"/>
    </source>
</evidence>
<evidence type="ECO:0000313" key="5">
    <source>
        <dbReference type="Proteomes" id="UP000521379"/>
    </source>
</evidence>
<dbReference type="Gene3D" id="3.90.550.10">
    <property type="entry name" value="Spore Coat Polysaccharide Biosynthesis Protein SpsA, Chain A"/>
    <property type="match status" value="1"/>
</dbReference>
<protein>
    <submittedName>
        <fullName evidence="4">Glycosyltransferase</fullName>
    </submittedName>
</protein>
<dbReference type="SUPFAM" id="SSF53448">
    <property type="entry name" value="Nucleotide-diphospho-sugar transferases"/>
    <property type="match status" value="1"/>
</dbReference>
<dbReference type="Proteomes" id="UP000521379">
    <property type="component" value="Unassembled WGS sequence"/>
</dbReference>
<feature type="domain" description="Spore protein YkvP/CgeB glycosyl transferase-like" evidence="3">
    <location>
        <begin position="303"/>
        <end position="410"/>
    </location>
</feature>
<proteinExistence type="predicted"/>
<evidence type="ECO:0000259" key="3">
    <source>
        <dbReference type="Pfam" id="PF13524"/>
    </source>
</evidence>
<feature type="region of interest" description="Disordered" evidence="1">
    <location>
        <begin position="914"/>
        <end position="955"/>
    </location>
</feature>
<sequence>MAKLDVNQALKRQANLKERVAQLKSLKTQAVADAQYYSSVGFRTTLATKPEAVAWSPSRTVDEYQRRRAAVARDTEVEQMVAAAADLPSFTGSRSLIPHNVKVALICDALLFDSLDGTAEIRYVTPQNWRETIDWADTLLVASTWRGRFEDWHGTIGANNLLRAEVIPHARGREIPVIFYSKEDPPNYAKFLPVAREADFIVTSDDLKIPEYIAECPQARNVVSTTFGVNPALHNPTGSRRIRDQRVLFAGSWLNHKYPKRQQAARQLFEGILGSGRDLLIVDRNSRLGDERYHFPDQYLPYMGPGIDHDDLMRLQRTVDVHLNLNSVNYSPTMFANRVVELLAMGGLVVSNYSMAVNDLFPEVQIIDNARDVGATLEAVSGEERYRAQVSGIRRAFTEHTAHARMADILGSAGFDVHPAQPRVAVTAPVVTRQLRRLADQQSLPVTVLDHDQLGQRRDEFDVAVTLDPDYAYGPDHIQELVNGFAYTNAQTVTRLGAQRGGTTEHAEAYEFVEHASLDAGRSAVWLDSEAGQRLLADGSVSGAAYAIDPFSVDIAPTESIELATPATDGVERVRAHESVPAMKPGDPELTVIVPVYNNGRFLEHKCFRSLARSSAFDRMEILLIDDGSTDGVTPQIVRNLAQRHPDQVKAYANPRGGSGSASRARNQGLEMASAPFVTYLDPDNEALGDGFANLLDIAKRTGVDFAIGNMLKLSTRRWRVDNTGHLSKHLPVSREGGLSSPADALELINFQPMSIQALVAQTGWLRSIGMHQPLGALGQDSYAFQQMLHGARRIALAGETIHVYYGAVSNSMVNTVGPGFFRKYLPMEQARSEWLKEQGLYQAYCANRARPFLAGWILGKLNRDVALQDLAECRDLVHQLAAFYEIELEEITDDDGHSILAIKEVPDVVTDPGVDIDPNVEIDPDVEIDPNVEIDRPMEDPGTALAEDAERAGP</sequence>
<dbReference type="Pfam" id="PF00535">
    <property type="entry name" value="Glycos_transf_2"/>
    <property type="match status" value="1"/>
</dbReference>
<evidence type="ECO:0000256" key="1">
    <source>
        <dbReference type="SAM" id="MobiDB-lite"/>
    </source>
</evidence>
<dbReference type="Pfam" id="PF13524">
    <property type="entry name" value="Glyco_trans_1_2"/>
    <property type="match status" value="1"/>
</dbReference>
<dbReference type="PANTHER" id="PTHR43685:SF2">
    <property type="entry name" value="GLYCOSYLTRANSFERASE 2-LIKE DOMAIN-CONTAINING PROTEIN"/>
    <property type="match status" value="1"/>
</dbReference>